<dbReference type="InterPro" id="IPR050834">
    <property type="entry name" value="Glycosyltransf_2"/>
</dbReference>
<dbReference type="Gene3D" id="3.90.550.10">
    <property type="entry name" value="Spore Coat Polysaccharide Biosynthesis Protein SpsA, Chain A"/>
    <property type="match status" value="1"/>
</dbReference>
<dbReference type="AlphaFoldDB" id="A0A9X3IJ28"/>
<dbReference type="EMBL" id="JAPKNK010000001">
    <property type="protein sequence ID" value="MCX5568114.1"/>
    <property type="molecule type" value="Genomic_DNA"/>
</dbReference>
<dbReference type="RefSeq" id="WP_266337073.1">
    <property type="nucleotide sequence ID" value="NZ_JAPKNK010000001.1"/>
</dbReference>
<feature type="domain" description="Glycosyltransferase 2-like" evidence="1">
    <location>
        <begin position="5"/>
        <end position="168"/>
    </location>
</feature>
<dbReference type="SUPFAM" id="SSF53448">
    <property type="entry name" value="Nucleotide-diphospho-sugar transferases"/>
    <property type="match status" value="1"/>
</dbReference>
<proteinExistence type="predicted"/>
<sequence>MGSVSIVIPTLNRPKALQRAVASALAQTDLADLDIEILVVDNSADGNAGALVETIAPGANWPVRYISMPVPGVANARNAGVTAAQGRWVAFLDDDEQASETWLSRHVETARRSGASAVFGPVTAKAEGGRKIGPLAPYFSRQFDRTDGEDVTDLAPYLGTNNSMFDRESCLQGDGGPFDTSLNETGGEDTLLLKRLVDEGKRFAWSEKADVTEWVPERRLNWAYVRKRKFLSGQIRVLTHHKAQPAEWSRIAFWMCVGMAQIVLHGIAAVVTAPFDKVRSEKARVKVRGGLGKVLWMQRFRPALYGSGLVS</sequence>
<dbReference type="InterPro" id="IPR001173">
    <property type="entry name" value="Glyco_trans_2-like"/>
</dbReference>
<accession>A0A9X3IJ28</accession>
<gene>
    <name evidence="2" type="ORF">OSH07_02790</name>
</gene>
<comment type="caution">
    <text evidence="2">The sequence shown here is derived from an EMBL/GenBank/DDBJ whole genome shotgun (WGS) entry which is preliminary data.</text>
</comment>
<evidence type="ECO:0000313" key="3">
    <source>
        <dbReference type="Proteomes" id="UP001144805"/>
    </source>
</evidence>
<dbReference type="Pfam" id="PF00535">
    <property type="entry name" value="Glycos_transf_2"/>
    <property type="match status" value="1"/>
</dbReference>
<evidence type="ECO:0000313" key="2">
    <source>
        <dbReference type="EMBL" id="MCX5568114.1"/>
    </source>
</evidence>
<organism evidence="2 3">
    <name type="scientific">Kaistia nematophila</name>
    <dbReference type="NCBI Taxonomy" id="2994654"/>
    <lineage>
        <taxon>Bacteria</taxon>
        <taxon>Pseudomonadati</taxon>
        <taxon>Pseudomonadota</taxon>
        <taxon>Alphaproteobacteria</taxon>
        <taxon>Hyphomicrobiales</taxon>
        <taxon>Kaistiaceae</taxon>
        <taxon>Kaistia</taxon>
    </lineage>
</organism>
<name>A0A9X3IJ28_9HYPH</name>
<keyword evidence="3" id="KW-1185">Reference proteome</keyword>
<dbReference type="PANTHER" id="PTHR43685">
    <property type="entry name" value="GLYCOSYLTRANSFERASE"/>
    <property type="match status" value="1"/>
</dbReference>
<dbReference type="CDD" id="cd00761">
    <property type="entry name" value="Glyco_tranf_GTA_type"/>
    <property type="match status" value="1"/>
</dbReference>
<dbReference type="InterPro" id="IPR029044">
    <property type="entry name" value="Nucleotide-diphossugar_trans"/>
</dbReference>
<protein>
    <submittedName>
        <fullName evidence="2">Glycosyltransferase family 2 protein</fullName>
    </submittedName>
</protein>
<reference evidence="2" key="1">
    <citation type="submission" date="2022-11" db="EMBL/GenBank/DDBJ databases">
        <title>Biodiversity and phylogenetic relationships of bacteria.</title>
        <authorList>
            <person name="Machado R.A.R."/>
            <person name="Bhat A."/>
            <person name="Loulou A."/>
            <person name="Kallel S."/>
        </authorList>
    </citation>
    <scope>NUCLEOTIDE SEQUENCE</scope>
    <source>
        <strain evidence="2">K-TC2</strain>
    </source>
</reference>
<evidence type="ECO:0000259" key="1">
    <source>
        <dbReference type="Pfam" id="PF00535"/>
    </source>
</evidence>
<dbReference type="PANTHER" id="PTHR43685:SF2">
    <property type="entry name" value="GLYCOSYLTRANSFERASE 2-LIKE DOMAIN-CONTAINING PROTEIN"/>
    <property type="match status" value="1"/>
</dbReference>
<dbReference type="Proteomes" id="UP001144805">
    <property type="component" value="Unassembled WGS sequence"/>
</dbReference>